<dbReference type="Gene3D" id="3.40.50.1820">
    <property type="entry name" value="alpha/beta hydrolase"/>
    <property type="match status" value="1"/>
</dbReference>
<dbReference type="Pfam" id="PF12146">
    <property type="entry name" value="Hydrolase_4"/>
    <property type="match status" value="1"/>
</dbReference>
<dbReference type="PRINTS" id="PR00111">
    <property type="entry name" value="ABHYDROLASE"/>
</dbReference>
<evidence type="ECO:0000259" key="1">
    <source>
        <dbReference type="Pfam" id="PF12146"/>
    </source>
</evidence>
<keyword evidence="3" id="KW-1185">Reference proteome</keyword>
<reference evidence="2 3" key="1">
    <citation type="journal article" date="2019" name="Int. J. Syst. Evol. Microbiol.">
        <title>The Global Catalogue of Microorganisms (GCM) 10K type strain sequencing project: providing services to taxonomists for standard genome sequencing and annotation.</title>
        <authorList>
            <consortium name="The Broad Institute Genomics Platform"/>
            <consortium name="The Broad Institute Genome Sequencing Center for Infectious Disease"/>
            <person name="Wu L."/>
            <person name="Ma J."/>
        </authorList>
    </citation>
    <scope>NUCLEOTIDE SEQUENCE [LARGE SCALE GENOMIC DNA]</scope>
    <source>
        <strain evidence="2 3">JCM 6242</strain>
    </source>
</reference>
<proteinExistence type="predicted"/>
<feature type="domain" description="Serine aminopeptidase S33" evidence="1">
    <location>
        <begin position="25"/>
        <end position="246"/>
    </location>
</feature>
<dbReference type="PANTHER" id="PTHR43433:SF5">
    <property type="entry name" value="AB HYDROLASE-1 DOMAIN-CONTAINING PROTEIN"/>
    <property type="match status" value="1"/>
</dbReference>
<dbReference type="PANTHER" id="PTHR43433">
    <property type="entry name" value="HYDROLASE, ALPHA/BETA FOLD FAMILY PROTEIN"/>
    <property type="match status" value="1"/>
</dbReference>
<dbReference type="InterPro" id="IPR050471">
    <property type="entry name" value="AB_hydrolase"/>
</dbReference>
<gene>
    <name evidence="2" type="ORF">GCM10010517_56910</name>
</gene>
<evidence type="ECO:0000313" key="3">
    <source>
        <dbReference type="Proteomes" id="UP001500831"/>
    </source>
</evidence>
<dbReference type="EMBL" id="BAAAVI010000049">
    <property type="protein sequence ID" value="GAA2892390.1"/>
    <property type="molecule type" value="Genomic_DNA"/>
</dbReference>
<dbReference type="InterPro" id="IPR029058">
    <property type="entry name" value="AB_hydrolase_fold"/>
</dbReference>
<dbReference type="SUPFAM" id="SSF53474">
    <property type="entry name" value="alpha/beta-Hydrolases"/>
    <property type="match status" value="1"/>
</dbReference>
<dbReference type="InterPro" id="IPR000073">
    <property type="entry name" value="AB_hydrolase_1"/>
</dbReference>
<dbReference type="Proteomes" id="UP001500831">
    <property type="component" value="Unassembled WGS sequence"/>
</dbReference>
<organism evidence="2 3">
    <name type="scientific">Streptosporangium fragile</name>
    <dbReference type="NCBI Taxonomy" id="46186"/>
    <lineage>
        <taxon>Bacteria</taxon>
        <taxon>Bacillati</taxon>
        <taxon>Actinomycetota</taxon>
        <taxon>Actinomycetes</taxon>
        <taxon>Streptosporangiales</taxon>
        <taxon>Streptosporangiaceae</taxon>
        <taxon>Streptosporangium</taxon>
    </lineage>
</organism>
<protein>
    <submittedName>
        <fullName evidence="2">Alpha/beta hydrolase</fullName>
    </submittedName>
</protein>
<sequence length="266" mass="27948">MKSSEITLSNGLRPMIIDTVTGTPLLLLHGAESGAGQYDDLIQALPASIRSISFDQRDTADTGDGSGGAGQPYDLGDIADDAAAVLDALSLARAHVLGTSFGGAVAQHLALRHPERVRSLILVATTASSAPVRAYLARSDSMTADERRQWTLDGAVSPAGQRDAALVERVRAGLVERAPDQRARRLGALATHDTTAEVGRIAAPTLVIHGDDDPVMPLSSGEFLATTIPGADLAIIEGGRHALAFEYRSRVAELVRTFVEKHDDGS</sequence>
<dbReference type="RefSeq" id="WP_344978016.1">
    <property type="nucleotide sequence ID" value="NZ_BAAAVI010000049.1"/>
</dbReference>
<keyword evidence="2" id="KW-0378">Hydrolase</keyword>
<accession>A0ABN3W5R0</accession>
<dbReference type="GO" id="GO:0016787">
    <property type="term" value="F:hydrolase activity"/>
    <property type="evidence" value="ECO:0007669"/>
    <property type="project" value="UniProtKB-KW"/>
</dbReference>
<comment type="caution">
    <text evidence="2">The sequence shown here is derived from an EMBL/GenBank/DDBJ whole genome shotgun (WGS) entry which is preliminary data.</text>
</comment>
<evidence type="ECO:0000313" key="2">
    <source>
        <dbReference type="EMBL" id="GAA2892390.1"/>
    </source>
</evidence>
<name>A0ABN3W5R0_9ACTN</name>
<dbReference type="InterPro" id="IPR022742">
    <property type="entry name" value="Hydrolase_4"/>
</dbReference>